<evidence type="ECO:0000313" key="1">
    <source>
        <dbReference type="EnsemblPlants" id="QL03p000409:mrna"/>
    </source>
</evidence>
<evidence type="ECO:0000313" key="2">
    <source>
        <dbReference type="Proteomes" id="UP000594261"/>
    </source>
</evidence>
<dbReference type="InParanoid" id="A0A7N2L2P7"/>
<accession>A0A7N2L2P7</accession>
<dbReference type="Gramene" id="QL03p000409:mrna">
    <property type="protein sequence ID" value="QL03p000409:mrna"/>
    <property type="gene ID" value="QL03p000409"/>
</dbReference>
<proteinExistence type="predicted"/>
<reference evidence="1" key="2">
    <citation type="submission" date="2021-01" db="UniProtKB">
        <authorList>
            <consortium name="EnsemblPlants"/>
        </authorList>
    </citation>
    <scope>IDENTIFICATION</scope>
</reference>
<dbReference type="Gene3D" id="1.10.8.850">
    <property type="entry name" value="Histone-lysine N methyltransferase , C-terminal domain-like"/>
    <property type="match status" value="1"/>
</dbReference>
<keyword evidence="2" id="KW-1185">Reference proteome</keyword>
<dbReference type="AlphaFoldDB" id="A0A7N2L2P7"/>
<sequence length="128" mass="14051">MASRPRRRPRKRDIRLDAALKAMHPFGFPEDLVQVTVRELLNDNSSQHEVGDTDYREDATAGLSIPTCSNSGATDAMLQANQALDTASQPNEAPDSAHESYGRYYLPLAVSSVGTEPLGNSLPHHLYM</sequence>
<dbReference type="Proteomes" id="UP000594261">
    <property type="component" value="Chromosome 3"/>
</dbReference>
<dbReference type="EMBL" id="LRBV02000003">
    <property type="status" value="NOT_ANNOTATED_CDS"/>
    <property type="molecule type" value="Genomic_DNA"/>
</dbReference>
<dbReference type="EnsemblPlants" id="QL03p000409:mrna">
    <property type="protein sequence ID" value="QL03p000409:mrna"/>
    <property type="gene ID" value="QL03p000409"/>
</dbReference>
<reference evidence="1 2" key="1">
    <citation type="journal article" date="2016" name="G3 (Bethesda)">
        <title>First Draft Assembly and Annotation of the Genome of a California Endemic Oak Quercus lobata Nee (Fagaceae).</title>
        <authorList>
            <person name="Sork V.L."/>
            <person name="Fitz-Gibbon S.T."/>
            <person name="Puiu D."/>
            <person name="Crepeau M."/>
            <person name="Gugger P.F."/>
            <person name="Sherman R."/>
            <person name="Stevens K."/>
            <person name="Langley C.H."/>
            <person name="Pellegrini M."/>
            <person name="Salzberg S.L."/>
        </authorList>
    </citation>
    <scope>NUCLEOTIDE SEQUENCE [LARGE SCALE GENOMIC DNA]</scope>
    <source>
        <strain evidence="1 2">cv. SW786</strain>
    </source>
</reference>
<protein>
    <submittedName>
        <fullName evidence="1">Uncharacterized protein</fullName>
    </submittedName>
</protein>
<organism evidence="1 2">
    <name type="scientific">Quercus lobata</name>
    <name type="common">Valley oak</name>
    <dbReference type="NCBI Taxonomy" id="97700"/>
    <lineage>
        <taxon>Eukaryota</taxon>
        <taxon>Viridiplantae</taxon>
        <taxon>Streptophyta</taxon>
        <taxon>Embryophyta</taxon>
        <taxon>Tracheophyta</taxon>
        <taxon>Spermatophyta</taxon>
        <taxon>Magnoliopsida</taxon>
        <taxon>eudicotyledons</taxon>
        <taxon>Gunneridae</taxon>
        <taxon>Pentapetalae</taxon>
        <taxon>rosids</taxon>
        <taxon>fabids</taxon>
        <taxon>Fagales</taxon>
        <taxon>Fagaceae</taxon>
        <taxon>Quercus</taxon>
    </lineage>
</organism>
<name>A0A7N2L2P7_QUELO</name>
<dbReference type="InterPro" id="IPR043017">
    <property type="entry name" value="WIYLD_dom_sf"/>
</dbReference>